<dbReference type="InterPro" id="IPR001466">
    <property type="entry name" value="Beta-lactam-related"/>
</dbReference>
<dbReference type="EMBL" id="CP025704">
    <property type="protein sequence ID" value="AUN97904.1"/>
    <property type="molecule type" value="Genomic_DNA"/>
</dbReference>
<keyword evidence="2" id="KW-1185">Reference proteome</keyword>
<dbReference type="Pfam" id="PF00144">
    <property type="entry name" value="Beta-lactamase"/>
    <property type="match status" value="1"/>
</dbReference>
<dbReference type="InterPro" id="IPR050789">
    <property type="entry name" value="Diverse_Enzym_Activities"/>
</dbReference>
<sequence>MKKLSLLLLLALLVSCQKDKTTVEDEGVDGVIRPLACSTTAIENQLNQTLTNATTDADFTLLVERSDGRQYSFSRGTSGASSLYESASTSKLVSSIIILRLVDQGYLNLTDKPQKYISSWPIVSTDSLYNINLAQLLSFTSGLETEPLCLNAGSFDFENCVRNIATTNSGNGVVPGSKFYYSSTHMQVAGMMAIKAKGASSWQDVFNSFKLETGLFPSGSYDLPSSTNPRLAGGMHWKGVEYLAFLRALKNGTLLSANLQSQLLMDQTAGVVFGNSPAVNALGEMWHYGFGLWHECQSSTYTCTPGVRVSSPGSYGAYPFWDRQKNYIGILARQGALETFKNGALLERTVRTSLDEWASCKSE</sequence>
<dbReference type="PANTHER" id="PTHR43283">
    <property type="entry name" value="BETA-LACTAMASE-RELATED"/>
    <property type="match status" value="1"/>
</dbReference>
<dbReference type="KEGG" id="bsto:C0V70_07245"/>
<protein>
    <submittedName>
        <fullName evidence="1">Serine hydrolase</fullName>
    </submittedName>
</protein>
<dbReference type="Gene3D" id="3.40.710.10">
    <property type="entry name" value="DD-peptidase/beta-lactamase superfamily"/>
    <property type="match status" value="1"/>
</dbReference>
<accession>A0A2K9NT35</accession>
<keyword evidence="1" id="KW-0378">Hydrolase</keyword>
<dbReference type="PROSITE" id="PS51257">
    <property type="entry name" value="PROKAR_LIPOPROTEIN"/>
    <property type="match status" value="1"/>
</dbReference>
<dbReference type="Proteomes" id="UP000235584">
    <property type="component" value="Chromosome"/>
</dbReference>
<proteinExistence type="predicted"/>
<dbReference type="AlphaFoldDB" id="A0A2K9NT35"/>
<dbReference type="InterPro" id="IPR012338">
    <property type="entry name" value="Beta-lactam/transpept-like"/>
</dbReference>
<dbReference type="RefSeq" id="WP_102243197.1">
    <property type="nucleotide sequence ID" value="NZ_CP025704.1"/>
</dbReference>
<dbReference type="PANTHER" id="PTHR43283:SF3">
    <property type="entry name" value="BETA-LACTAMASE FAMILY PROTEIN (AFU_ORTHOLOGUE AFUA_5G07500)"/>
    <property type="match status" value="1"/>
</dbReference>
<gene>
    <name evidence="1" type="ORF">C0V70_07245</name>
</gene>
<reference evidence="1 2" key="1">
    <citation type="submission" date="2018-01" db="EMBL/GenBank/DDBJ databases">
        <title>Complete genome sequence of Bacteriovorax stolpii DSM12778.</title>
        <authorList>
            <person name="Tang B."/>
            <person name="Chang J."/>
        </authorList>
    </citation>
    <scope>NUCLEOTIDE SEQUENCE [LARGE SCALE GENOMIC DNA]</scope>
    <source>
        <strain evidence="1 2">DSM 12778</strain>
    </source>
</reference>
<dbReference type="OrthoDB" id="5705574at2"/>
<dbReference type="GO" id="GO:0016787">
    <property type="term" value="F:hydrolase activity"/>
    <property type="evidence" value="ECO:0007669"/>
    <property type="project" value="UniProtKB-KW"/>
</dbReference>
<dbReference type="SUPFAM" id="SSF56601">
    <property type="entry name" value="beta-lactamase/transpeptidase-like"/>
    <property type="match status" value="1"/>
</dbReference>
<evidence type="ECO:0000313" key="2">
    <source>
        <dbReference type="Proteomes" id="UP000235584"/>
    </source>
</evidence>
<organism evidence="1 2">
    <name type="scientific">Bacteriovorax stolpii</name>
    <name type="common">Bdellovibrio stolpii</name>
    <dbReference type="NCBI Taxonomy" id="960"/>
    <lineage>
        <taxon>Bacteria</taxon>
        <taxon>Pseudomonadati</taxon>
        <taxon>Bdellovibrionota</taxon>
        <taxon>Bacteriovoracia</taxon>
        <taxon>Bacteriovoracales</taxon>
        <taxon>Bacteriovoracaceae</taxon>
        <taxon>Bacteriovorax</taxon>
    </lineage>
</organism>
<name>A0A2K9NT35_BACTC</name>
<evidence type="ECO:0000313" key="1">
    <source>
        <dbReference type="EMBL" id="AUN97904.1"/>
    </source>
</evidence>